<sequence>MGTRDMNNTDMNTDMNTADINTIAVPEIDNELMILATTTTPGSPRSNQNKNRDTATNANRNSTQNGTAVRDHSLMQFLAQASLEHYYVKLNENNWTLSLILNISNEQDLKDLCEEWGMSIQENVKFRAAWNAAKQKESHNEVNEEGLFSAEGQ</sequence>
<dbReference type="CDD" id="cd09487">
    <property type="entry name" value="SAM_superfamily"/>
    <property type="match status" value="1"/>
</dbReference>
<proteinExistence type="predicted"/>
<feature type="compositionally biased region" description="Polar residues" evidence="1">
    <location>
        <begin position="38"/>
        <end position="67"/>
    </location>
</feature>
<gene>
    <name evidence="2" type="ORF">RFI_05760</name>
</gene>
<evidence type="ECO:0000256" key="1">
    <source>
        <dbReference type="SAM" id="MobiDB-lite"/>
    </source>
</evidence>
<protein>
    <submittedName>
        <fullName evidence="2">Uncharacterized protein</fullName>
    </submittedName>
</protein>
<dbReference type="Proteomes" id="UP000023152">
    <property type="component" value="Unassembled WGS sequence"/>
</dbReference>
<feature type="region of interest" description="Disordered" evidence="1">
    <location>
        <begin position="38"/>
        <end position="68"/>
    </location>
</feature>
<comment type="caution">
    <text evidence="2">The sequence shown here is derived from an EMBL/GenBank/DDBJ whole genome shotgun (WGS) entry which is preliminary data.</text>
</comment>
<name>X6NZX2_RETFI</name>
<dbReference type="EMBL" id="ASPP01004984">
    <property type="protein sequence ID" value="ETO31364.1"/>
    <property type="molecule type" value="Genomic_DNA"/>
</dbReference>
<accession>X6NZX2</accession>
<reference evidence="2 3" key="1">
    <citation type="journal article" date="2013" name="Curr. Biol.">
        <title>The Genome of the Foraminiferan Reticulomyxa filosa.</title>
        <authorList>
            <person name="Glockner G."/>
            <person name="Hulsmann N."/>
            <person name="Schleicher M."/>
            <person name="Noegel A.A."/>
            <person name="Eichinger L."/>
            <person name="Gallinger C."/>
            <person name="Pawlowski J."/>
            <person name="Sierra R."/>
            <person name="Euteneuer U."/>
            <person name="Pillet L."/>
            <person name="Moustafa A."/>
            <person name="Platzer M."/>
            <person name="Groth M."/>
            <person name="Szafranski K."/>
            <person name="Schliwa M."/>
        </authorList>
    </citation>
    <scope>NUCLEOTIDE SEQUENCE [LARGE SCALE GENOMIC DNA]</scope>
</reference>
<dbReference type="AlphaFoldDB" id="X6NZX2"/>
<evidence type="ECO:0000313" key="3">
    <source>
        <dbReference type="Proteomes" id="UP000023152"/>
    </source>
</evidence>
<keyword evidence="3" id="KW-1185">Reference proteome</keyword>
<evidence type="ECO:0000313" key="2">
    <source>
        <dbReference type="EMBL" id="ETO31364.1"/>
    </source>
</evidence>
<organism evidence="2 3">
    <name type="scientific">Reticulomyxa filosa</name>
    <dbReference type="NCBI Taxonomy" id="46433"/>
    <lineage>
        <taxon>Eukaryota</taxon>
        <taxon>Sar</taxon>
        <taxon>Rhizaria</taxon>
        <taxon>Retaria</taxon>
        <taxon>Foraminifera</taxon>
        <taxon>Monothalamids</taxon>
        <taxon>Reticulomyxidae</taxon>
        <taxon>Reticulomyxa</taxon>
    </lineage>
</organism>